<reference evidence="1 2" key="1">
    <citation type="journal article" date="2023" name="Science">
        <title>Complex scaffold remodeling in plant triterpene biosynthesis.</title>
        <authorList>
            <person name="De La Pena R."/>
            <person name="Hodgson H."/>
            <person name="Liu J.C."/>
            <person name="Stephenson M.J."/>
            <person name="Martin A.C."/>
            <person name="Owen C."/>
            <person name="Harkess A."/>
            <person name="Leebens-Mack J."/>
            <person name="Jimenez L.E."/>
            <person name="Osbourn A."/>
            <person name="Sattely E.S."/>
        </authorList>
    </citation>
    <scope>NUCLEOTIDE SEQUENCE [LARGE SCALE GENOMIC DNA]</scope>
    <source>
        <strain evidence="2">cv. JPN11</strain>
        <tissue evidence="1">Leaf</tissue>
    </source>
</reference>
<name>A0ACC1X4D1_MELAZ</name>
<dbReference type="EMBL" id="CM051404">
    <property type="protein sequence ID" value="KAJ4706222.1"/>
    <property type="molecule type" value="Genomic_DNA"/>
</dbReference>
<proteinExistence type="predicted"/>
<keyword evidence="2" id="KW-1185">Reference proteome</keyword>
<evidence type="ECO:0000313" key="1">
    <source>
        <dbReference type="EMBL" id="KAJ4706222.1"/>
    </source>
</evidence>
<comment type="caution">
    <text evidence="1">The sequence shown here is derived from an EMBL/GenBank/DDBJ whole genome shotgun (WGS) entry which is preliminary data.</text>
</comment>
<protein>
    <submittedName>
        <fullName evidence="1">BAG family molecular chaperone regulator 7-like</fullName>
    </submittedName>
</protein>
<organism evidence="1 2">
    <name type="scientific">Melia azedarach</name>
    <name type="common">Chinaberry tree</name>
    <dbReference type="NCBI Taxonomy" id="155640"/>
    <lineage>
        <taxon>Eukaryota</taxon>
        <taxon>Viridiplantae</taxon>
        <taxon>Streptophyta</taxon>
        <taxon>Embryophyta</taxon>
        <taxon>Tracheophyta</taxon>
        <taxon>Spermatophyta</taxon>
        <taxon>Magnoliopsida</taxon>
        <taxon>eudicotyledons</taxon>
        <taxon>Gunneridae</taxon>
        <taxon>Pentapetalae</taxon>
        <taxon>rosids</taxon>
        <taxon>malvids</taxon>
        <taxon>Sapindales</taxon>
        <taxon>Meliaceae</taxon>
        <taxon>Melia</taxon>
    </lineage>
</organism>
<gene>
    <name evidence="1" type="ORF">OWV82_019900</name>
</gene>
<dbReference type="Proteomes" id="UP001164539">
    <property type="component" value="Chromosome 11"/>
</dbReference>
<sequence>MRRFRRIELAEPCYTPVLVRETSIFSPSTFTFPSFVEEEVQDLSFALDFFNPKPSPFEFFDSVTDLVQIERTPSFYSYKKIQRRVEPELSLQTLCDKVSTLESRFDRLLNARVNGGDRKYTWTAEIEGGSVDRKYKWTAEIKEGKKKEKEEKKVDKSYKWTAKIKGKGEEGPISRTYTFEASTGDAVDSSKSDKKEKKKPKKKGESDTRVVEIEEPADQGTVVLRQAFAKRAGVIRNSRGKQKELSPQDAAIMIQMMFRAYLIRRSQALRALRDLAVAKTKLKEIRALFNNFSYRRQVARDAEERQKFSEKIIVLLLTVDAIEGVDLMVRAAKRTMVDELEAMLDAVDPQPAGRSLSMKRRTFDMPDGVIQKEIAAGVAQVVQMIEEDEKNTGTFEACL</sequence>
<evidence type="ECO:0000313" key="2">
    <source>
        <dbReference type="Proteomes" id="UP001164539"/>
    </source>
</evidence>
<accession>A0ACC1X4D1</accession>